<protein>
    <submittedName>
        <fullName evidence="1">Uncharacterized protein</fullName>
    </submittedName>
</protein>
<reference evidence="1 2" key="1">
    <citation type="submission" date="2018-11" db="EMBL/GenBank/DDBJ databases">
        <authorList>
            <consortium name="Pathogen Informatics"/>
        </authorList>
    </citation>
    <scope>NUCLEOTIDE SEQUENCE [LARGE SCALE GENOMIC DNA]</scope>
</reference>
<evidence type="ECO:0000313" key="2">
    <source>
        <dbReference type="Proteomes" id="UP000281553"/>
    </source>
</evidence>
<proteinExistence type="predicted"/>
<organism evidence="1 2">
    <name type="scientific">Dibothriocephalus latus</name>
    <name type="common">Fish tapeworm</name>
    <name type="synonym">Diphyllobothrium latum</name>
    <dbReference type="NCBI Taxonomy" id="60516"/>
    <lineage>
        <taxon>Eukaryota</taxon>
        <taxon>Metazoa</taxon>
        <taxon>Spiralia</taxon>
        <taxon>Lophotrochozoa</taxon>
        <taxon>Platyhelminthes</taxon>
        <taxon>Cestoda</taxon>
        <taxon>Eucestoda</taxon>
        <taxon>Diphyllobothriidea</taxon>
        <taxon>Diphyllobothriidae</taxon>
        <taxon>Dibothriocephalus</taxon>
    </lineage>
</organism>
<sequence length="504" mass="55757">MDQYSGDESVLFSARSEKIFQHIYHVEPRIFNEEMESPVEVFPTPDWCEQMCTLNLKLLVTVHRQYAINLLESGHAITQRLVGLEGKYLQACQTQLPLENGAQIATRELLQPLYSLENIQGPKFEVLDIDAVEIQLNIRKFPCVSLPQCREIQLLRTIFGSSNLPAAVTTCCLEDITTQIGSRCCNRTESIEEMEPGPLTYTVSPVAFHADDCTLYSLISYDRIAHLPDCIGVNSVQPSGDALYDAEAEEEEELVFHKCCSPTVSPQPYIRSPKESTSIYHISPLPLLTTQTAVETNVMNDKPDDWASLTPPMEEQEQVFVLQVTDRLELSLQQGCAVRSDFAIVRVGTLRDLIAPIAQQPFLRLRLLLLIMDDTLGFDGALRTESPSYETAADSVMETENAKKMADLGAVVKASLASEASDGTDISLPPHVCAIVALLHRNVFNFLCDPEARPAAPFEKRTATSLLYSGLWKGQRSSSCKLSLSTASTTRTFRGGVGGDSLDS</sequence>
<dbReference type="OrthoDB" id="6236845at2759"/>
<accession>A0A3P7LCE1</accession>
<keyword evidence="2" id="KW-1185">Reference proteome</keyword>
<gene>
    <name evidence="1" type="ORF">DILT_LOCUS5388</name>
</gene>
<dbReference type="Proteomes" id="UP000281553">
    <property type="component" value="Unassembled WGS sequence"/>
</dbReference>
<name>A0A3P7LCE1_DIBLA</name>
<dbReference type="AlphaFoldDB" id="A0A3P7LCE1"/>
<dbReference type="EMBL" id="UYRU01047310">
    <property type="protein sequence ID" value="VDN09557.1"/>
    <property type="molecule type" value="Genomic_DNA"/>
</dbReference>
<evidence type="ECO:0000313" key="1">
    <source>
        <dbReference type="EMBL" id="VDN09557.1"/>
    </source>
</evidence>